<protein>
    <recommendedName>
        <fullName evidence="4">Organic solvent tolerance-like N-terminal domain-containing protein</fullName>
    </recommendedName>
</protein>
<feature type="signal peptide" evidence="1">
    <location>
        <begin position="1"/>
        <end position="27"/>
    </location>
</feature>
<keyword evidence="1" id="KW-0732">Signal</keyword>
<dbReference type="Proteomes" id="UP000237351">
    <property type="component" value="Chromosome"/>
</dbReference>
<evidence type="ECO:0000313" key="3">
    <source>
        <dbReference type="Proteomes" id="UP000237351"/>
    </source>
</evidence>
<sequence>MKNKNKIKVLLVSTVLFFGISLQEVHASAEHDEVERSSTGRRSPKHEIFLVVDEDVKPIGRVYVDDSQYLLLYPHLTYVAEKRIKKGKKTSTVLQNYTGLQMAGQLQQFRSSNGNRPLKRLMSVHQGVRVLYERPE</sequence>
<dbReference type="KEGG" id="naf:GQ61_05525"/>
<evidence type="ECO:0000313" key="2">
    <source>
        <dbReference type="EMBL" id="ARN84839.1"/>
    </source>
</evidence>
<evidence type="ECO:0000256" key="1">
    <source>
        <dbReference type="SAM" id="SignalP"/>
    </source>
</evidence>
<reference evidence="2 3" key="1">
    <citation type="submission" date="2014-06" db="EMBL/GenBank/DDBJ databases">
        <title>The genome of the endonuclear symbiont Nucleicultrix amoebiphila.</title>
        <authorList>
            <person name="Schulz F."/>
            <person name="Horn M."/>
        </authorList>
    </citation>
    <scope>NUCLEOTIDE SEQUENCE [LARGE SCALE GENOMIC DNA]</scope>
    <source>
        <strain evidence="2 3">FS5</strain>
    </source>
</reference>
<proteinExistence type="predicted"/>
<keyword evidence="3" id="KW-1185">Reference proteome</keyword>
<name>A0A1W6N4Y9_9PROT</name>
<dbReference type="AlphaFoldDB" id="A0A1W6N4Y9"/>
<accession>A0A1W6N4Y9</accession>
<dbReference type="EMBL" id="CP008743">
    <property type="protein sequence ID" value="ARN84839.1"/>
    <property type="molecule type" value="Genomic_DNA"/>
</dbReference>
<organism evidence="2 3">
    <name type="scientific">Candidatus Nucleicultrix amoebiphila FS5</name>
    <dbReference type="NCBI Taxonomy" id="1414854"/>
    <lineage>
        <taxon>Bacteria</taxon>
        <taxon>Pseudomonadati</taxon>
        <taxon>Pseudomonadota</taxon>
        <taxon>Alphaproteobacteria</taxon>
        <taxon>Holosporales</taxon>
        <taxon>Candidatus Nucleicultricaceae</taxon>
        <taxon>Candidatus Nucleicultrix</taxon>
    </lineage>
</organism>
<feature type="chain" id="PRO_5012009452" description="Organic solvent tolerance-like N-terminal domain-containing protein" evidence="1">
    <location>
        <begin position="28"/>
        <end position="136"/>
    </location>
</feature>
<evidence type="ECO:0008006" key="4">
    <source>
        <dbReference type="Google" id="ProtNLM"/>
    </source>
</evidence>
<gene>
    <name evidence="2" type="ORF">GQ61_05525</name>
</gene>
<dbReference type="STRING" id="1414854.GQ61_05525"/>
<dbReference type="RefSeq" id="WP_085784334.1">
    <property type="nucleotide sequence ID" value="NZ_CP008743.1"/>
</dbReference>